<dbReference type="InterPro" id="IPR045017">
    <property type="entry name" value="DECR2-like"/>
</dbReference>
<dbReference type="SUPFAM" id="SSF51735">
    <property type="entry name" value="NAD(P)-binding Rossmann-fold domains"/>
    <property type="match status" value="1"/>
</dbReference>
<dbReference type="OrthoDB" id="9803333at2"/>
<dbReference type="EMBL" id="SLXO01000012">
    <property type="protein sequence ID" value="TCP31084.1"/>
    <property type="molecule type" value="Genomic_DNA"/>
</dbReference>
<reference evidence="3 4" key="1">
    <citation type="submission" date="2019-03" db="EMBL/GenBank/DDBJ databases">
        <title>Genomic Encyclopedia of Type Strains, Phase IV (KMG-IV): sequencing the most valuable type-strain genomes for metagenomic binning, comparative biology and taxonomic classification.</title>
        <authorList>
            <person name="Goeker M."/>
        </authorList>
    </citation>
    <scope>NUCLEOTIDE SEQUENCE [LARGE SCALE GENOMIC DNA]</scope>
    <source>
        <strain evidence="3 4">DSM 2132</strain>
    </source>
</reference>
<dbReference type="InParanoid" id="A0A4R2PA14"/>
<dbReference type="Gene3D" id="3.40.50.720">
    <property type="entry name" value="NAD(P)-binding Rossmann-like Domain"/>
    <property type="match status" value="1"/>
</dbReference>
<dbReference type="CDD" id="cd05369">
    <property type="entry name" value="TER_DECR_SDR_a"/>
    <property type="match status" value="1"/>
</dbReference>
<keyword evidence="2" id="KW-0560">Oxidoreductase</keyword>
<dbReference type="InterPro" id="IPR002347">
    <property type="entry name" value="SDR_fam"/>
</dbReference>
<sequence>MFQENLLNGSHILVTGGGSGLGYSMTRGFLALGAEVTIWGRRRAVLDEAAATLADETGGRIHTDAVDIRDPDAIEAAVDRIWAHKPLTGLVNNAAGNFIAPTESLSPRAFNAIASIVFHGTFMVTNACARRWLDAGDRASVVSILTTWVWTGSPFVVPSAMSKAGLDAMTKSLAVEWGPRGLRFNAIAPGPFPTKGAWDRLMPDTGEDLDQKSRDAIPMKRYGEHSELANLAAFLLADQVAYINGQTIAIDGGQHLNNAGSFAHLWDVTPDQWEQMRAAIETANKRDKAGRA</sequence>
<dbReference type="Pfam" id="PF13561">
    <property type="entry name" value="adh_short_C2"/>
    <property type="match status" value="1"/>
</dbReference>
<dbReference type="GO" id="GO:0008670">
    <property type="term" value="F:2,4-dienoyl-CoA reductase (NADPH) activity"/>
    <property type="evidence" value="ECO:0007669"/>
    <property type="project" value="InterPro"/>
</dbReference>
<evidence type="ECO:0000313" key="3">
    <source>
        <dbReference type="EMBL" id="TCP31084.1"/>
    </source>
</evidence>
<dbReference type="AlphaFoldDB" id="A0A4R2PA14"/>
<organism evidence="3 4">
    <name type="scientific">Rhodothalassium salexigens DSM 2132</name>
    <dbReference type="NCBI Taxonomy" id="1188247"/>
    <lineage>
        <taxon>Bacteria</taxon>
        <taxon>Pseudomonadati</taxon>
        <taxon>Pseudomonadota</taxon>
        <taxon>Alphaproteobacteria</taxon>
        <taxon>Rhodothalassiales</taxon>
        <taxon>Rhodothalassiaceae</taxon>
        <taxon>Rhodothalassium</taxon>
    </lineage>
</organism>
<proteinExistence type="predicted"/>
<dbReference type="InterPro" id="IPR036291">
    <property type="entry name" value="NAD(P)-bd_dom_sf"/>
</dbReference>
<evidence type="ECO:0000256" key="1">
    <source>
        <dbReference type="ARBA" id="ARBA00022857"/>
    </source>
</evidence>
<name>A0A4R2PA14_RHOSA</name>
<keyword evidence="4" id="KW-1185">Reference proteome</keyword>
<evidence type="ECO:0000313" key="4">
    <source>
        <dbReference type="Proteomes" id="UP000295399"/>
    </source>
</evidence>
<gene>
    <name evidence="3" type="ORF">EV659_11213</name>
</gene>
<evidence type="ECO:0000256" key="2">
    <source>
        <dbReference type="ARBA" id="ARBA00023002"/>
    </source>
</evidence>
<dbReference type="PRINTS" id="PR00081">
    <property type="entry name" value="GDHRDH"/>
</dbReference>
<dbReference type="PANTHER" id="PTHR43296:SF2">
    <property type="entry name" value="PEROXISOMAL 2,4-DIENOYL-COA REDUCTASE [(3E)-ENOYL-COA-PRODUCING]"/>
    <property type="match status" value="1"/>
</dbReference>
<comment type="caution">
    <text evidence="3">The sequence shown here is derived from an EMBL/GenBank/DDBJ whole genome shotgun (WGS) entry which is preliminary data.</text>
</comment>
<dbReference type="Proteomes" id="UP000295399">
    <property type="component" value="Unassembled WGS sequence"/>
</dbReference>
<dbReference type="GO" id="GO:0009062">
    <property type="term" value="P:fatty acid catabolic process"/>
    <property type="evidence" value="ECO:0007669"/>
    <property type="project" value="InterPro"/>
</dbReference>
<dbReference type="PANTHER" id="PTHR43296">
    <property type="entry name" value="PEROXISOMAL 2,4-DIENOYL-COA REDUCTASE"/>
    <property type="match status" value="1"/>
</dbReference>
<keyword evidence="1" id="KW-0521">NADP</keyword>
<accession>A0A4R2PA14</accession>
<protein>
    <submittedName>
        <fullName evidence="3">NAD(P)-dependent dehydrogenase (Short-subunit alcohol dehydrogenase family)</fullName>
    </submittedName>
</protein>